<dbReference type="PROSITE" id="PS00108">
    <property type="entry name" value="PROTEIN_KINASE_ST"/>
    <property type="match status" value="1"/>
</dbReference>
<feature type="compositionally biased region" description="Gly residues" evidence="5">
    <location>
        <begin position="278"/>
        <end position="292"/>
    </location>
</feature>
<dbReference type="PANTHER" id="PTHR43289">
    <property type="entry name" value="MITOGEN-ACTIVATED PROTEIN KINASE KINASE KINASE 20-RELATED"/>
    <property type="match status" value="1"/>
</dbReference>
<evidence type="ECO:0000256" key="4">
    <source>
        <dbReference type="ARBA" id="ARBA00022840"/>
    </source>
</evidence>
<keyword evidence="4" id="KW-0067">ATP-binding</keyword>
<sequence length="1180" mass="127955">MNWLREPDTEPLPGYRLIEPIGTGGFGEVWKCVAPGGIHKAIKFVYGNLNALDGDDARAVQEMKALERVKQVRHPFVLSIEQIQDVGGELVIVMELADKNLHECLVEYQQAGRPGVPRDILLGFLDDAAVGLDHLIEKHNLQHLDVKPRNLFTVADRVKVADFGLVKQLERSSASGLMGGVTPIYAAPETFQNKISKHSDQYSLAIVYVELLTGKRPFPGKNIRQLALQHMTEPPDLSMLPEADRPILARALAKNPDERFPSCTAFIRALGVPRDGTGSSGSGGSGVPGGGVREPAAWAKAGRTVHDVDLTPPAYAAAGGVAVMAGPARPSAGPHVEIDEHHLLGSTAVQKETGVLRPTVLIGIGSFGRRALQELRCRLTDRVGDVVQVPCFRFLYVDCDPDAMEKAVSAPPDVALAQDEVFQVPLQPVTQYRRRQLDQILDWLPREKLYSIPRSLHAGGSRALGRLAFCDNYLRFVTRLRREFQIASHPESLAQSADQTGLTVRDNTPQVYVFASGSGGSGGMLIDLGYAVRRVLGRMTAAPAPVTAFVYAAAPTDPNTGDGELANLYATVTELNHYADPDVAFVAHYGGPEGPRVENRGLPFTSTYLLPMPERTAGAFRDCVSHLAGYVSHDLTTPLGAALEQARAQPVGFNRSPFRSFGTYGVWFPRGLLLRSAAQKICTALLKEWTTDAPPADAEALKQVVAEAVDDPRLKPDAVRQQIEADAVRGADGGPADQIERWLTGLEGQINATGRRPDAGAWSRAVWEQARDLIGTRPTGEQDSTVRRSRTAKLLEDAVKRVAEAWGNEFAEVVRPLEQLPGHRLGAIGTALTRLIAVCTEWGDAAAARAAQFAAKARQAKSDVQSAHDVCQAGSGTFSFFGGRTGRSMRHFLDQIRAFARVRLQEDLTDATAKFYRALRARLEDQLRELAYCRTRLDMLVRALECPLANLPVSSDTPVSLSEDALQQTLHPTNTLNVVLPAGDTHIERSAARVVKGVKPADVVRLEVALQKLVLEPRGGLTALCRMNADMSRTLIGPMVEQTTAFLGDLLPVTDVTEVEVSAARARKVDVAARIQNYHTRSAPPCGAAADTQTYVLVPDSESGKAFTRVIQKAVPEALTIPVNGAATDLMFCREHGSLRADEVAALLSGCLPAYYQSLATPHTAPHARFDVTEWMPLSE</sequence>
<dbReference type="Gene3D" id="1.10.510.10">
    <property type="entry name" value="Transferase(Phosphotransferase) domain 1"/>
    <property type="match status" value="1"/>
</dbReference>
<dbReference type="Pfam" id="PF13809">
    <property type="entry name" value="Tubulin_2"/>
    <property type="match status" value="1"/>
</dbReference>
<protein>
    <recommendedName>
        <fullName evidence="6">Protein kinase domain-containing protein</fullName>
    </recommendedName>
</protein>
<evidence type="ECO:0000313" key="8">
    <source>
        <dbReference type="Proteomes" id="UP000503447"/>
    </source>
</evidence>
<dbReference type="GO" id="GO:0005524">
    <property type="term" value="F:ATP binding"/>
    <property type="evidence" value="ECO:0007669"/>
    <property type="project" value="UniProtKB-KW"/>
</dbReference>
<dbReference type="InterPro" id="IPR008271">
    <property type="entry name" value="Ser/Thr_kinase_AS"/>
</dbReference>
<dbReference type="InterPro" id="IPR025904">
    <property type="entry name" value="Tubulin-like"/>
</dbReference>
<evidence type="ECO:0000259" key="6">
    <source>
        <dbReference type="PROSITE" id="PS50011"/>
    </source>
</evidence>
<keyword evidence="3" id="KW-0418">Kinase</keyword>
<keyword evidence="2" id="KW-0547">Nucleotide-binding</keyword>
<dbReference type="InterPro" id="IPR000719">
    <property type="entry name" value="Prot_kinase_dom"/>
</dbReference>
<dbReference type="PANTHER" id="PTHR43289:SF34">
    <property type="entry name" value="SERINE_THREONINE-PROTEIN KINASE YBDM-RELATED"/>
    <property type="match status" value="1"/>
</dbReference>
<evidence type="ECO:0000313" key="7">
    <source>
        <dbReference type="EMBL" id="QJW93731.1"/>
    </source>
</evidence>
<evidence type="ECO:0000256" key="1">
    <source>
        <dbReference type="ARBA" id="ARBA00022679"/>
    </source>
</evidence>
<dbReference type="EMBL" id="CP053452">
    <property type="protein sequence ID" value="QJW93731.1"/>
    <property type="molecule type" value="Genomic_DNA"/>
</dbReference>
<evidence type="ECO:0000256" key="5">
    <source>
        <dbReference type="SAM" id="MobiDB-lite"/>
    </source>
</evidence>
<dbReference type="RefSeq" id="WP_171469880.1">
    <property type="nucleotide sequence ID" value="NZ_CP053452.2"/>
</dbReference>
<feature type="domain" description="Protein kinase" evidence="6">
    <location>
        <begin position="15"/>
        <end position="271"/>
    </location>
</feature>
<dbReference type="PROSITE" id="PS50011">
    <property type="entry name" value="PROTEIN_KINASE_DOM"/>
    <property type="match status" value="1"/>
</dbReference>
<dbReference type="AlphaFoldDB" id="A0A6M5YKA4"/>
<dbReference type="SUPFAM" id="SSF56112">
    <property type="entry name" value="Protein kinase-like (PK-like)"/>
    <property type="match status" value="1"/>
</dbReference>
<proteinExistence type="predicted"/>
<dbReference type="CDD" id="cd14014">
    <property type="entry name" value="STKc_PknB_like"/>
    <property type="match status" value="1"/>
</dbReference>
<reference evidence="8" key="1">
    <citation type="submission" date="2020-05" db="EMBL/GenBank/DDBJ databases">
        <title>Frigoriglobus tundricola gen. nov., sp. nov., a psychrotolerant cellulolytic planctomycete of the family Gemmataceae with two divergent copies of 16S rRNA gene.</title>
        <authorList>
            <person name="Kulichevskaya I.S."/>
            <person name="Ivanova A.A."/>
            <person name="Naumoff D.G."/>
            <person name="Beletsky A.V."/>
            <person name="Rijpstra W.I.C."/>
            <person name="Sinninghe Damste J.S."/>
            <person name="Mardanov A.V."/>
            <person name="Ravin N.V."/>
            <person name="Dedysh S.N."/>
        </authorList>
    </citation>
    <scope>NUCLEOTIDE SEQUENCE [LARGE SCALE GENOMIC DNA]</scope>
    <source>
        <strain evidence="8">PL17</strain>
    </source>
</reference>
<organism evidence="7 8">
    <name type="scientific">Frigoriglobus tundricola</name>
    <dbReference type="NCBI Taxonomy" id="2774151"/>
    <lineage>
        <taxon>Bacteria</taxon>
        <taxon>Pseudomonadati</taxon>
        <taxon>Planctomycetota</taxon>
        <taxon>Planctomycetia</taxon>
        <taxon>Gemmatales</taxon>
        <taxon>Gemmataceae</taxon>
        <taxon>Frigoriglobus</taxon>
    </lineage>
</organism>
<dbReference type="InterPro" id="IPR011009">
    <property type="entry name" value="Kinase-like_dom_sf"/>
</dbReference>
<dbReference type="SMART" id="SM00220">
    <property type="entry name" value="S_TKc"/>
    <property type="match status" value="1"/>
</dbReference>
<evidence type="ECO:0000256" key="2">
    <source>
        <dbReference type="ARBA" id="ARBA00022741"/>
    </source>
</evidence>
<dbReference type="Pfam" id="PF00069">
    <property type="entry name" value="Pkinase"/>
    <property type="match status" value="1"/>
</dbReference>
<keyword evidence="1" id="KW-0808">Transferase</keyword>
<gene>
    <name evidence="7" type="ORF">FTUN_1242</name>
</gene>
<dbReference type="Proteomes" id="UP000503447">
    <property type="component" value="Chromosome"/>
</dbReference>
<keyword evidence="8" id="KW-1185">Reference proteome</keyword>
<evidence type="ECO:0000256" key="3">
    <source>
        <dbReference type="ARBA" id="ARBA00022777"/>
    </source>
</evidence>
<feature type="region of interest" description="Disordered" evidence="5">
    <location>
        <begin position="274"/>
        <end position="294"/>
    </location>
</feature>
<name>A0A6M5YKA4_9BACT</name>
<dbReference type="KEGG" id="ftj:FTUN_1242"/>
<dbReference type="GO" id="GO:0004674">
    <property type="term" value="F:protein serine/threonine kinase activity"/>
    <property type="evidence" value="ECO:0007669"/>
    <property type="project" value="TreeGrafter"/>
</dbReference>
<accession>A0A6M5YKA4</accession>